<evidence type="ECO:0000256" key="8">
    <source>
        <dbReference type="RuleBase" id="RU362116"/>
    </source>
</evidence>
<evidence type="ECO:0000256" key="7">
    <source>
        <dbReference type="NCBIfam" id="TIGR02488"/>
    </source>
</evidence>
<dbReference type="RefSeq" id="WP_322776237.1">
    <property type="nucleotide sequence ID" value="NZ_JARJFB010000012.1"/>
</dbReference>
<gene>
    <name evidence="12" type="ORF">Megvenef_00294</name>
</gene>
<dbReference type="Pfam" id="PF22692">
    <property type="entry name" value="LlgE_F_G_D1"/>
    <property type="match status" value="1"/>
</dbReference>
<dbReference type="InterPro" id="IPR053967">
    <property type="entry name" value="LlgE_F_G-like_D1"/>
</dbReference>
<dbReference type="Pfam" id="PF06429">
    <property type="entry name" value="Flg_bbr_C"/>
    <property type="match status" value="1"/>
</dbReference>
<comment type="subcellular location">
    <subcellularLocation>
        <location evidence="1 8">Bacterial flagellum basal body</location>
    </subcellularLocation>
</comment>
<sequence>MSSIAMSAAVTGAQAQQLRIDTISNNVANVNTDGYKRMEASFSDLFYINLKRAGILENAEAAPRPTGVQIGMGTRVIGTYRVVEQGPLHQTFHPLDIALKGPGYFGVTLPNNRIGYTRAGSFKLDSDRNIVTQDGNSLTTAISIPANVALEDVQIAENGQITVQDPANPAQNIEIGQLEIFTFPNESGLEAIGNNLLVETVGSGEAVAVDDLNGRFKQTFLEGSNVKAVEELTKLIEAQRAYELNTRVISTEDKILEATNNIK</sequence>
<keyword evidence="12" id="KW-0966">Cell projection</keyword>
<feature type="domain" description="Flagellar basal-body/hook protein C-terminal" evidence="10">
    <location>
        <begin position="218"/>
        <end position="262"/>
    </location>
</feature>
<evidence type="ECO:0000259" key="11">
    <source>
        <dbReference type="Pfam" id="PF22692"/>
    </source>
</evidence>
<dbReference type="Pfam" id="PF00460">
    <property type="entry name" value="Flg_bb_rod"/>
    <property type="match status" value="1"/>
</dbReference>
<name>A0ABU5NAX0_9RICK</name>
<feature type="domain" description="Flagellar hook protein FlgE/F/G-like D1" evidence="11">
    <location>
        <begin position="98"/>
        <end position="163"/>
    </location>
</feature>
<accession>A0ABU5NAX0</accession>
<dbReference type="NCBIfam" id="TIGR03506">
    <property type="entry name" value="FlgEFG_subfam"/>
    <property type="match status" value="2"/>
</dbReference>
<comment type="subunit">
    <text evidence="5 8">The basal body constitutes a major portion of the flagellar organelle and consists of four rings (L,P,S, and M) mounted on a central rod. The rod consists of about 26 subunits of FlgG in the distal portion, and FlgB, FlgC and FlgF are thought to build up the proximal portion of the rod with about 6 subunits each.</text>
</comment>
<comment type="caution">
    <text evidence="12">The sequence shown here is derived from an EMBL/GenBank/DDBJ whole genome shotgun (WGS) entry which is preliminary data.</text>
</comment>
<organism evidence="12 13">
    <name type="scientific">Candidatus Megaera venefica</name>
    <dbReference type="NCBI Taxonomy" id="2055910"/>
    <lineage>
        <taxon>Bacteria</taxon>
        <taxon>Pseudomonadati</taxon>
        <taxon>Pseudomonadota</taxon>
        <taxon>Alphaproteobacteria</taxon>
        <taxon>Rickettsiales</taxon>
        <taxon>Rickettsiaceae</taxon>
        <taxon>Candidatus Megaera</taxon>
    </lineage>
</organism>
<evidence type="ECO:0000259" key="10">
    <source>
        <dbReference type="Pfam" id="PF06429"/>
    </source>
</evidence>
<evidence type="ECO:0000256" key="6">
    <source>
        <dbReference type="ARBA" id="ARBA00032912"/>
    </source>
</evidence>
<dbReference type="NCBIfam" id="TIGR02488">
    <property type="entry name" value="flgG_G_neg"/>
    <property type="match status" value="1"/>
</dbReference>
<protein>
    <recommendedName>
        <fullName evidence="3 7">Flagellar basal-body rod protein FlgG</fullName>
    </recommendedName>
    <alternativeName>
        <fullName evidence="6 8">Distal rod protein</fullName>
    </alternativeName>
</protein>
<dbReference type="InterPro" id="IPR020013">
    <property type="entry name" value="Flagellar_FlgE/F/G"/>
</dbReference>
<reference evidence="12 13" key="1">
    <citation type="submission" date="2023-03" db="EMBL/GenBank/DDBJ databases">
        <title>Host association and intracellularity evolved multiple times independently in the Rickettsiales.</title>
        <authorList>
            <person name="Castelli M."/>
            <person name="Nardi T."/>
            <person name="Gammuto L."/>
            <person name="Bellinzona G."/>
            <person name="Sabaneyeva E."/>
            <person name="Potekhin A."/>
            <person name="Serra V."/>
            <person name="Petroni G."/>
            <person name="Sassera D."/>
        </authorList>
    </citation>
    <scope>NUCLEOTIDE SEQUENCE [LARGE SCALE GENOMIC DNA]</scope>
    <source>
        <strain evidence="12 13">Sr 2-6</strain>
    </source>
</reference>
<evidence type="ECO:0000256" key="2">
    <source>
        <dbReference type="ARBA" id="ARBA00009677"/>
    </source>
</evidence>
<evidence type="ECO:0000313" key="13">
    <source>
        <dbReference type="Proteomes" id="UP001291687"/>
    </source>
</evidence>
<dbReference type="InterPro" id="IPR010930">
    <property type="entry name" value="Flg_bb/hook_C_dom"/>
</dbReference>
<dbReference type="InterPro" id="IPR037925">
    <property type="entry name" value="FlgE/F/G-like"/>
</dbReference>
<dbReference type="PANTHER" id="PTHR30435">
    <property type="entry name" value="FLAGELLAR PROTEIN"/>
    <property type="match status" value="1"/>
</dbReference>
<dbReference type="SUPFAM" id="SSF117143">
    <property type="entry name" value="Flagellar hook protein flgE"/>
    <property type="match status" value="1"/>
</dbReference>
<keyword evidence="12" id="KW-0969">Cilium</keyword>
<evidence type="ECO:0000313" key="12">
    <source>
        <dbReference type="EMBL" id="MEA0970335.1"/>
    </source>
</evidence>
<proteinExistence type="inferred from homology"/>
<evidence type="ECO:0000256" key="1">
    <source>
        <dbReference type="ARBA" id="ARBA00004117"/>
    </source>
</evidence>
<keyword evidence="4 8" id="KW-0975">Bacterial flagellum</keyword>
<keyword evidence="13" id="KW-1185">Reference proteome</keyword>
<dbReference type="InterPro" id="IPR001444">
    <property type="entry name" value="Flag_bb_rod_N"/>
</dbReference>
<feature type="domain" description="Flagellar basal body rod protein N-terminal" evidence="9">
    <location>
        <begin position="7"/>
        <end position="36"/>
    </location>
</feature>
<evidence type="ECO:0000256" key="4">
    <source>
        <dbReference type="ARBA" id="ARBA00023143"/>
    </source>
</evidence>
<evidence type="ECO:0000259" key="9">
    <source>
        <dbReference type="Pfam" id="PF00460"/>
    </source>
</evidence>
<dbReference type="InterPro" id="IPR019776">
    <property type="entry name" value="Flagellar_basal_body_rod_CS"/>
</dbReference>
<dbReference type="PROSITE" id="PS00588">
    <property type="entry name" value="FLAGELLA_BB_ROD"/>
    <property type="match status" value="1"/>
</dbReference>
<dbReference type="InterPro" id="IPR012834">
    <property type="entry name" value="FlgG_G_neg"/>
</dbReference>
<dbReference type="EMBL" id="JARJFB010000012">
    <property type="protein sequence ID" value="MEA0970335.1"/>
    <property type="molecule type" value="Genomic_DNA"/>
</dbReference>
<dbReference type="PANTHER" id="PTHR30435:SF19">
    <property type="entry name" value="FLAGELLAR BASAL-BODY ROD PROTEIN FLGG"/>
    <property type="match status" value="1"/>
</dbReference>
<dbReference type="Proteomes" id="UP001291687">
    <property type="component" value="Unassembled WGS sequence"/>
</dbReference>
<evidence type="ECO:0000256" key="3">
    <source>
        <dbReference type="ARBA" id="ARBA00017948"/>
    </source>
</evidence>
<keyword evidence="12" id="KW-0282">Flagellum</keyword>
<comment type="similarity">
    <text evidence="2 8">Belongs to the flagella basal body rod proteins family.</text>
</comment>
<evidence type="ECO:0000256" key="5">
    <source>
        <dbReference type="ARBA" id="ARBA00025933"/>
    </source>
</evidence>